<dbReference type="EMBL" id="BKCJ011689350">
    <property type="protein sequence ID" value="GFD47011.1"/>
    <property type="molecule type" value="Genomic_DNA"/>
</dbReference>
<dbReference type="AlphaFoldDB" id="A0A699WQL7"/>
<proteinExistence type="predicted"/>
<reference evidence="1" key="1">
    <citation type="journal article" date="2019" name="Sci. Rep.">
        <title>Draft genome of Tanacetum cinerariifolium, the natural source of mosquito coil.</title>
        <authorList>
            <person name="Yamashiro T."/>
            <person name="Shiraishi A."/>
            <person name="Satake H."/>
            <person name="Nakayama K."/>
        </authorList>
    </citation>
    <scope>NUCLEOTIDE SEQUENCE</scope>
</reference>
<comment type="caution">
    <text evidence="1">The sequence shown here is derived from an EMBL/GenBank/DDBJ whole genome shotgun (WGS) entry which is preliminary data.</text>
</comment>
<sequence>MNMLADNYVDIFTYLRMYEPHALKSLKKLEQSSSSDVDPL</sequence>
<organism evidence="1">
    <name type="scientific">Tanacetum cinerariifolium</name>
    <name type="common">Dalmatian daisy</name>
    <name type="synonym">Chrysanthemum cinerariifolium</name>
    <dbReference type="NCBI Taxonomy" id="118510"/>
    <lineage>
        <taxon>Eukaryota</taxon>
        <taxon>Viridiplantae</taxon>
        <taxon>Streptophyta</taxon>
        <taxon>Embryophyta</taxon>
        <taxon>Tracheophyta</taxon>
        <taxon>Spermatophyta</taxon>
        <taxon>Magnoliopsida</taxon>
        <taxon>eudicotyledons</taxon>
        <taxon>Gunneridae</taxon>
        <taxon>Pentapetalae</taxon>
        <taxon>asterids</taxon>
        <taxon>campanulids</taxon>
        <taxon>Asterales</taxon>
        <taxon>Asteraceae</taxon>
        <taxon>Asteroideae</taxon>
        <taxon>Anthemideae</taxon>
        <taxon>Anthemidinae</taxon>
        <taxon>Tanacetum</taxon>
    </lineage>
</organism>
<feature type="non-terminal residue" evidence="1">
    <location>
        <position position="40"/>
    </location>
</feature>
<evidence type="ECO:0000313" key="1">
    <source>
        <dbReference type="EMBL" id="GFD47011.1"/>
    </source>
</evidence>
<name>A0A699WQL7_TANCI</name>
<accession>A0A699WQL7</accession>
<gene>
    <name evidence="1" type="ORF">Tci_918980</name>
</gene>
<protein>
    <submittedName>
        <fullName evidence="1">Uncharacterized protein</fullName>
    </submittedName>
</protein>